<evidence type="ECO:0000313" key="1">
    <source>
        <dbReference type="EMBL" id="CEK92193.1"/>
    </source>
</evidence>
<organism evidence="1">
    <name type="scientific">Arion vulgaris</name>
    <dbReference type="NCBI Taxonomy" id="1028688"/>
    <lineage>
        <taxon>Eukaryota</taxon>
        <taxon>Metazoa</taxon>
        <taxon>Spiralia</taxon>
        <taxon>Lophotrochozoa</taxon>
        <taxon>Mollusca</taxon>
        <taxon>Gastropoda</taxon>
        <taxon>Heterobranchia</taxon>
        <taxon>Euthyneura</taxon>
        <taxon>Panpulmonata</taxon>
        <taxon>Eupulmonata</taxon>
        <taxon>Stylommatophora</taxon>
        <taxon>Helicina</taxon>
        <taxon>Arionoidea</taxon>
        <taxon>Arionidae</taxon>
        <taxon>Arion</taxon>
    </lineage>
</organism>
<evidence type="ECO:0000313" key="2">
    <source>
        <dbReference type="EMBL" id="CEK92194.1"/>
    </source>
</evidence>
<dbReference type="EMBL" id="HACG01045329">
    <property type="protein sequence ID" value="CEK92194.1"/>
    <property type="molecule type" value="Transcribed_RNA"/>
</dbReference>
<protein>
    <submittedName>
        <fullName evidence="1">Uncharacterized protein</fullName>
    </submittedName>
</protein>
<proteinExistence type="predicted"/>
<gene>
    <name evidence="1" type="primary">ORF187033</name>
    <name evidence="2" type="synonym">ORF187055</name>
</gene>
<sequence>FTQTCRMGFYIQNGFTQACRTYPIKFAQCLSSDKQSIFHQLSRIFVQNLNCPGNILVAIYTQMFDNVSYQHMHITTVHCMLEQYTCYIEYFSFCIHSACFYNLETHCPTLGLQHLSADTIPHMCVPACFYNFGAQVSQH</sequence>
<feature type="non-terminal residue" evidence="1">
    <location>
        <position position="1"/>
    </location>
</feature>
<dbReference type="AlphaFoldDB" id="A0A0B7BGU5"/>
<accession>A0A0B7BGU5</accession>
<name>A0A0B7BGU5_9EUPU</name>
<dbReference type="EMBL" id="HACG01045328">
    <property type="protein sequence ID" value="CEK92193.1"/>
    <property type="molecule type" value="Transcribed_RNA"/>
</dbReference>
<reference evidence="1" key="1">
    <citation type="submission" date="2014-12" db="EMBL/GenBank/DDBJ databases">
        <title>Insight into the proteome of Arion vulgaris.</title>
        <authorList>
            <person name="Aradska J."/>
            <person name="Bulat T."/>
            <person name="Smidak R."/>
            <person name="Sarate P."/>
            <person name="Gangsoo J."/>
            <person name="Sialana F."/>
            <person name="Bilban M."/>
            <person name="Lubec G."/>
        </authorList>
    </citation>
    <scope>NUCLEOTIDE SEQUENCE</scope>
    <source>
        <tissue evidence="1">Skin</tissue>
    </source>
</reference>